<evidence type="ECO:0008006" key="5">
    <source>
        <dbReference type="Google" id="ProtNLM"/>
    </source>
</evidence>
<sequence>MKSPLPMDTEPSAPPPSATSLVAPPFPSTYVPSPYHNLHGPPPYPTAAPPPYSTLPPPLPGIQVQHPVGKEIVIIQQPIAVIPTEPPVYFGKNPVELQCRYCGNQVRTSTTKSLTCDGKATFVCLVCCCIATWFLFICKDLFIMK</sequence>
<name>A0AAV2QLU0_MEGNR</name>
<keyword evidence="2" id="KW-1133">Transmembrane helix</keyword>
<accession>A0AAV2QLU0</accession>
<evidence type="ECO:0000313" key="3">
    <source>
        <dbReference type="EMBL" id="CAL4092435.1"/>
    </source>
</evidence>
<reference evidence="3 4" key="1">
    <citation type="submission" date="2024-05" db="EMBL/GenBank/DDBJ databases">
        <authorList>
            <person name="Wallberg A."/>
        </authorList>
    </citation>
    <scope>NUCLEOTIDE SEQUENCE [LARGE SCALE GENOMIC DNA]</scope>
</reference>
<keyword evidence="2" id="KW-0472">Membrane</keyword>
<keyword evidence="2" id="KW-0812">Transmembrane</keyword>
<feature type="transmembrane region" description="Helical" evidence="2">
    <location>
        <begin position="120"/>
        <end position="138"/>
    </location>
</feature>
<comment type="caution">
    <text evidence="3">The sequence shown here is derived from an EMBL/GenBank/DDBJ whole genome shotgun (WGS) entry which is preliminary data.</text>
</comment>
<organism evidence="3 4">
    <name type="scientific">Meganyctiphanes norvegica</name>
    <name type="common">Northern krill</name>
    <name type="synonym">Thysanopoda norvegica</name>
    <dbReference type="NCBI Taxonomy" id="48144"/>
    <lineage>
        <taxon>Eukaryota</taxon>
        <taxon>Metazoa</taxon>
        <taxon>Ecdysozoa</taxon>
        <taxon>Arthropoda</taxon>
        <taxon>Crustacea</taxon>
        <taxon>Multicrustacea</taxon>
        <taxon>Malacostraca</taxon>
        <taxon>Eumalacostraca</taxon>
        <taxon>Eucarida</taxon>
        <taxon>Euphausiacea</taxon>
        <taxon>Euphausiidae</taxon>
        <taxon>Meganyctiphanes</taxon>
    </lineage>
</organism>
<proteinExistence type="predicted"/>
<gene>
    <name evidence="3" type="ORF">MNOR_LOCUS14589</name>
</gene>
<keyword evidence="4" id="KW-1185">Reference proteome</keyword>
<feature type="non-terminal residue" evidence="3">
    <location>
        <position position="145"/>
    </location>
</feature>
<protein>
    <recommendedName>
        <fullName evidence="5">LITAF domain-containing protein</fullName>
    </recommendedName>
</protein>
<evidence type="ECO:0000313" key="4">
    <source>
        <dbReference type="Proteomes" id="UP001497623"/>
    </source>
</evidence>
<feature type="region of interest" description="Disordered" evidence="1">
    <location>
        <begin position="1"/>
        <end position="25"/>
    </location>
</feature>
<dbReference type="EMBL" id="CAXKWB010008785">
    <property type="protein sequence ID" value="CAL4092435.1"/>
    <property type="molecule type" value="Genomic_DNA"/>
</dbReference>
<evidence type="ECO:0000256" key="1">
    <source>
        <dbReference type="SAM" id="MobiDB-lite"/>
    </source>
</evidence>
<dbReference type="AlphaFoldDB" id="A0AAV2QLU0"/>
<dbReference type="Proteomes" id="UP001497623">
    <property type="component" value="Unassembled WGS sequence"/>
</dbReference>
<evidence type="ECO:0000256" key="2">
    <source>
        <dbReference type="SAM" id="Phobius"/>
    </source>
</evidence>